<name>A0ABV7A2D4_9BACI</name>
<dbReference type="Pfam" id="PF21715">
    <property type="entry name" value="CggR_N"/>
    <property type="match status" value="1"/>
</dbReference>
<sequence length="344" mass="38185">MKALTDAQKKLVPDLLKIMQQRYAILHIVEHFQPIGRRAIVENINLTERYVRSEVDFLHKQGLLEVTSKGMYITEEGKLILEQLVSFMGEISGLEVLEKRIKETLQVENVIIVPGNSDEDPWIKQEMGKACVSYLKEIVKSGVTIAVTGGSTVAAVADVMTPLNEQDDLLFVPARGGVGEKVENQASRIAAEMAKRAMGDYRMLYVPDPISERTYQTLINEPSIHEMVQIIKNADIVLHGVGDALSMARRRKTELSILDKLKEANAVSEAFGYYFDERGDIVHKVRTVGLQLEDLLGIKQVITIAGGKSKGQAIASYFQQGKSDLLITDRAAAEQILKGNYSSL</sequence>
<accession>A0ABV7A2D4</accession>
<evidence type="ECO:0000259" key="6">
    <source>
        <dbReference type="Pfam" id="PF21715"/>
    </source>
</evidence>
<dbReference type="InterPro" id="IPR048715">
    <property type="entry name" value="CggR_N"/>
</dbReference>
<evidence type="ECO:0000256" key="1">
    <source>
        <dbReference type="ARBA" id="ARBA00010466"/>
    </source>
</evidence>
<gene>
    <name evidence="7" type="ORF">ACFODW_02400</name>
</gene>
<keyword evidence="8" id="KW-1185">Reference proteome</keyword>
<dbReference type="PANTHER" id="PTHR34294">
    <property type="entry name" value="TRANSCRIPTIONAL REGULATOR-RELATED"/>
    <property type="match status" value="1"/>
</dbReference>
<keyword evidence="2" id="KW-0805">Transcription regulation</keyword>
<dbReference type="InterPro" id="IPR036388">
    <property type="entry name" value="WH-like_DNA-bd_sf"/>
</dbReference>
<dbReference type="InterPro" id="IPR036390">
    <property type="entry name" value="WH_DNA-bd_sf"/>
</dbReference>
<dbReference type="PANTHER" id="PTHR34294:SF5">
    <property type="entry name" value="CENTRAL GLYCOLYTIC GENES REGULATOR"/>
    <property type="match status" value="1"/>
</dbReference>
<feature type="domain" description="CggR N-terminal DNA binding" evidence="6">
    <location>
        <begin position="18"/>
        <end position="88"/>
    </location>
</feature>
<keyword evidence="4" id="KW-0804">Transcription</keyword>
<dbReference type="RefSeq" id="WP_390302403.1">
    <property type="nucleotide sequence ID" value="NZ_JBHRRZ010000003.1"/>
</dbReference>
<evidence type="ECO:0000256" key="4">
    <source>
        <dbReference type="ARBA" id="ARBA00023163"/>
    </source>
</evidence>
<feature type="domain" description="Sugar-binding" evidence="5">
    <location>
        <begin position="93"/>
        <end position="338"/>
    </location>
</feature>
<comment type="caution">
    <text evidence="7">The sequence shown here is derived from an EMBL/GenBank/DDBJ whole genome shotgun (WGS) entry which is preliminary data.</text>
</comment>
<evidence type="ECO:0000256" key="3">
    <source>
        <dbReference type="ARBA" id="ARBA00023125"/>
    </source>
</evidence>
<dbReference type="Pfam" id="PF04198">
    <property type="entry name" value="Sugar-bind"/>
    <property type="match status" value="1"/>
</dbReference>
<dbReference type="EMBL" id="JBHRRZ010000003">
    <property type="protein sequence ID" value="MFC2947217.1"/>
    <property type="molecule type" value="Genomic_DNA"/>
</dbReference>
<dbReference type="Gene3D" id="3.40.50.1360">
    <property type="match status" value="1"/>
</dbReference>
<evidence type="ECO:0000313" key="8">
    <source>
        <dbReference type="Proteomes" id="UP001595387"/>
    </source>
</evidence>
<organism evidence="7 8">
    <name type="scientific">Virgibacillus sediminis</name>
    <dbReference type="NCBI Taxonomy" id="202260"/>
    <lineage>
        <taxon>Bacteria</taxon>
        <taxon>Bacillati</taxon>
        <taxon>Bacillota</taxon>
        <taxon>Bacilli</taxon>
        <taxon>Bacillales</taxon>
        <taxon>Bacillaceae</taxon>
        <taxon>Virgibacillus</taxon>
    </lineage>
</organism>
<evidence type="ECO:0000259" key="5">
    <source>
        <dbReference type="Pfam" id="PF04198"/>
    </source>
</evidence>
<dbReference type="Proteomes" id="UP001595387">
    <property type="component" value="Unassembled WGS sequence"/>
</dbReference>
<dbReference type="SUPFAM" id="SSF46785">
    <property type="entry name" value="Winged helix' DNA-binding domain"/>
    <property type="match status" value="1"/>
</dbReference>
<reference evidence="8" key="1">
    <citation type="journal article" date="2019" name="Int. J. Syst. Evol. Microbiol.">
        <title>The Global Catalogue of Microorganisms (GCM) 10K type strain sequencing project: providing services to taxonomists for standard genome sequencing and annotation.</title>
        <authorList>
            <consortium name="The Broad Institute Genomics Platform"/>
            <consortium name="The Broad Institute Genome Sequencing Center for Infectious Disease"/>
            <person name="Wu L."/>
            <person name="Ma J."/>
        </authorList>
    </citation>
    <scope>NUCLEOTIDE SEQUENCE [LARGE SCALE GENOMIC DNA]</scope>
    <source>
        <strain evidence="8">KCTC 13193</strain>
    </source>
</reference>
<dbReference type="InterPro" id="IPR037171">
    <property type="entry name" value="NagB/RpiA_transferase-like"/>
</dbReference>
<dbReference type="InterPro" id="IPR007324">
    <property type="entry name" value="Sugar-bd_dom_put"/>
</dbReference>
<evidence type="ECO:0000313" key="7">
    <source>
        <dbReference type="EMBL" id="MFC2947217.1"/>
    </source>
</evidence>
<dbReference type="SUPFAM" id="SSF100950">
    <property type="entry name" value="NagB/RpiA/CoA transferase-like"/>
    <property type="match status" value="1"/>
</dbReference>
<proteinExistence type="inferred from homology"/>
<comment type="similarity">
    <text evidence="1">Belongs to the SorC transcriptional regulatory family.</text>
</comment>
<dbReference type="InterPro" id="IPR051054">
    <property type="entry name" value="SorC_transcr_regulators"/>
</dbReference>
<keyword evidence="3" id="KW-0238">DNA-binding</keyword>
<evidence type="ECO:0000256" key="2">
    <source>
        <dbReference type="ARBA" id="ARBA00023015"/>
    </source>
</evidence>
<dbReference type="Gene3D" id="1.10.10.10">
    <property type="entry name" value="Winged helix-like DNA-binding domain superfamily/Winged helix DNA-binding domain"/>
    <property type="match status" value="1"/>
</dbReference>
<protein>
    <submittedName>
        <fullName evidence="7">Sugar-binding transcriptional regulator</fullName>
    </submittedName>
</protein>